<feature type="binding site" evidence="6">
    <location>
        <position position="137"/>
    </location>
    <ligand>
        <name>S-adenosyl-L-methionine</name>
        <dbReference type="ChEBI" id="CHEBI:59789"/>
    </ligand>
</feature>
<evidence type="ECO:0000256" key="6">
    <source>
        <dbReference type="HAMAP-Rule" id="MF_00074"/>
    </source>
</evidence>
<feature type="binding site" evidence="6">
    <location>
        <begin position="122"/>
        <end position="123"/>
    </location>
    <ligand>
        <name>S-adenosyl-L-methionine</name>
        <dbReference type="ChEBI" id="CHEBI:59789"/>
    </ligand>
</feature>
<comment type="subcellular location">
    <subcellularLocation>
        <location evidence="6">Cytoplasm</location>
    </subcellularLocation>
</comment>
<evidence type="ECO:0000256" key="3">
    <source>
        <dbReference type="ARBA" id="ARBA00022603"/>
    </source>
</evidence>
<dbReference type="HAMAP" id="MF_00074">
    <property type="entry name" value="16SrRNA_methyltr_G"/>
    <property type="match status" value="1"/>
</dbReference>
<dbReference type="Pfam" id="PF02527">
    <property type="entry name" value="GidB"/>
    <property type="match status" value="1"/>
</dbReference>
<dbReference type="SUPFAM" id="SSF53335">
    <property type="entry name" value="S-adenosyl-L-methionine-dependent methyltransferases"/>
    <property type="match status" value="1"/>
</dbReference>
<dbReference type="Gene3D" id="3.40.50.150">
    <property type="entry name" value="Vaccinia Virus protein VP39"/>
    <property type="match status" value="1"/>
</dbReference>
<name>B9M7R6_GEODF</name>
<dbReference type="InterPro" id="IPR029063">
    <property type="entry name" value="SAM-dependent_MTases_sf"/>
</dbReference>
<evidence type="ECO:0000256" key="2">
    <source>
        <dbReference type="ARBA" id="ARBA00022552"/>
    </source>
</evidence>
<evidence type="ECO:0000313" key="7">
    <source>
        <dbReference type="EMBL" id="ACM22172.1"/>
    </source>
</evidence>
<protein>
    <recommendedName>
        <fullName evidence="6">Ribosomal RNA small subunit methyltransferase G</fullName>
        <ecNumber evidence="6">2.1.1.-</ecNumber>
    </recommendedName>
    <alternativeName>
        <fullName evidence="6">16S rRNA 7-methylguanosine methyltransferase</fullName>
        <shortName evidence="6">16S rRNA m7G methyltransferase</shortName>
    </alternativeName>
</protein>
<feature type="binding site" evidence="6">
    <location>
        <position position="76"/>
    </location>
    <ligand>
        <name>S-adenosyl-L-methionine</name>
        <dbReference type="ChEBI" id="CHEBI:59789"/>
    </ligand>
</feature>
<keyword evidence="2 6" id="KW-0698">rRNA processing</keyword>
<dbReference type="EMBL" id="CP001390">
    <property type="protein sequence ID" value="ACM22172.1"/>
    <property type="molecule type" value="Genomic_DNA"/>
</dbReference>
<dbReference type="GO" id="GO:0005829">
    <property type="term" value="C:cytosol"/>
    <property type="evidence" value="ECO:0007669"/>
    <property type="project" value="TreeGrafter"/>
</dbReference>
<dbReference type="CDD" id="cd02440">
    <property type="entry name" value="AdoMet_MTases"/>
    <property type="match status" value="1"/>
</dbReference>
<dbReference type="AlphaFoldDB" id="B9M7R6"/>
<reference evidence="7 8" key="1">
    <citation type="submission" date="2009-01" db="EMBL/GenBank/DDBJ databases">
        <title>Complete sequence of Geobacter sp. FRC-32.</title>
        <authorList>
            <consortium name="US DOE Joint Genome Institute"/>
            <person name="Lucas S."/>
            <person name="Copeland A."/>
            <person name="Lapidus A."/>
            <person name="Glavina del Rio T."/>
            <person name="Dalin E."/>
            <person name="Tice H."/>
            <person name="Bruce D."/>
            <person name="Goodwin L."/>
            <person name="Pitluck S."/>
            <person name="Saunders E."/>
            <person name="Brettin T."/>
            <person name="Detter J.C."/>
            <person name="Han C."/>
            <person name="Larimer F."/>
            <person name="Land M."/>
            <person name="Hauser L."/>
            <person name="Kyrpides N."/>
            <person name="Ovchinnikova G."/>
            <person name="Kostka J."/>
            <person name="Richardson P."/>
        </authorList>
    </citation>
    <scope>NUCLEOTIDE SEQUENCE [LARGE SCALE GENOMIC DNA]</scope>
    <source>
        <strain evidence="8">DSM 22248 / JCM 15807 / FRC-32</strain>
    </source>
</reference>
<evidence type="ECO:0000256" key="1">
    <source>
        <dbReference type="ARBA" id="ARBA00022490"/>
    </source>
</evidence>
<gene>
    <name evidence="6 7" type="primary">rsmG</name>
    <name evidence="7" type="ordered locus">Geob_3835</name>
</gene>
<dbReference type="EC" id="2.1.1.-" evidence="6"/>
<accession>B9M7R6</accession>
<sequence>MLECGAADFGLQLSFDQVEKLALYAKELKKWNRKINLTAIKSDEDIVIKHFVDSLVLAKFVKADAMLVDIGSGAGFPCIPLKIIMPALRVTSVDAVEKKIIFQRNVARLIGLAGFEAVHGRAEQLQPDNKADAVVSRAFSDILTFAGMAKGLMKPEGMIIAMKGKEGREEAEHAKGKLEQMGLTVSAVEEFRLPSIGDARSLVFIRSKTG</sequence>
<keyword evidence="4 6" id="KW-0808">Transferase</keyword>
<dbReference type="PIRSF" id="PIRSF003078">
    <property type="entry name" value="GidB"/>
    <property type="match status" value="1"/>
</dbReference>
<feature type="binding site" evidence="6">
    <location>
        <position position="71"/>
    </location>
    <ligand>
        <name>S-adenosyl-L-methionine</name>
        <dbReference type="ChEBI" id="CHEBI:59789"/>
    </ligand>
</feature>
<dbReference type="STRING" id="316067.Geob_3835"/>
<dbReference type="InterPro" id="IPR003682">
    <property type="entry name" value="rRNA_ssu_MeTfrase_G"/>
</dbReference>
<evidence type="ECO:0000313" key="8">
    <source>
        <dbReference type="Proteomes" id="UP000007721"/>
    </source>
</evidence>
<dbReference type="GO" id="GO:0070043">
    <property type="term" value="F:rRNA (guanine-N7-)-methyltransferase activity"/>
    <property type="evidence" value="ECO:0007669"/>
    <property type="project" value="UniProtKB-UniRule"/>
</dbReference>
<keyword evidence="5 6" id="KW-0949">S-adenosyl-L-methionine</keyword>
<dbReference type="HOGENOM" id="CLU_065341_0_0_7"/>
<comment type="function">
    <text evidence="6">Specifically methylates the N7 position of a guanine in 16S rRNA.</text>
</comment>
<proteinExistence type="inferred from homology"/>
<keyword evidence="8" id="KW-1185">Reference proteome</keyword>
<comment type="caution">
    <text evidence="6">Lacks conserved residue(s) required for the propagation of feature annotation.</text>
</comment>
<keyword evidence="3 6" id="KW-0489">Methyltransferase</keyword>
<dbReference type="Proteomes" id="UP000007721">
    <property type="component" value="Chromosome"/>
</dbReference>
<keyword evidence="1 6" id="KW-0963">Cytoplasm</keyword>
<dbReference type="NCBIfam" id="TIGR00138">
    <property type="entry name" value="rsmG_gidB"/>
    <property type="match status" value="1"/>
</dbReference>
<dbReference type="PANTHER" id="PTHR31760">
    <property type="entry name" value="S-ADENOSYL-L-METHIONINE-DEPENDENT METHYLTRANSFERASES SUPERFAMILY PROTEIN"/>
    <property type="match status" value="1"/>
</dbReference>
<comment type="similarity">
    <text evidence="6">Belongs to the methyltransferase superfamily. RNA methyltransferase RsmG family.</text>
</comment>
<dbReference type="KEGG" id="geo:Geob_3835"/>
<dbReference type="eggNOG" id="COG0357">
    <property type="taxonomic scope" value="Bacteria"/>
</dbReference>
<dbReference type="PANTHER" id="PTHR31760:SF0">
    <property type="entry name" value="S-ADENOSYL-L-METHIONINE-DEPENDENT METHYLTRANSFERASES SUPERFAMILY PROTEIN"/>
    <property type="match status" value="1"/>
</dbReference>
<evidence type="ECO:0000256" key="4">
    <source>
        <dbReference type="ARBA" id="ARBA00022679"/>
    </source>
</evidence>
<organism evidence="7 8">
    <name type="scientific">Geotalea daltonii (strain DSM 22248 / JCM 15807 / FRC-32)</name>
    <name type="common">Geobacter daltonii</name>
    <dbReference type="NCBI Taxonomy" id="316067"/>
    <lineage>
        <taxon>Bacteria</taxon>
        <taxon>Pseudomonadati</taxon>
        <taxon>Thermodesulfobacteriota</taxon>
        <taxon>Desulfuromonadia</taxon>
        <taxon>Geobacterales</taxon>
        <taxon>Geobacteraceae</taxon>
        <taxon>Geotalea</taxon>
    </lineage>
</organism>
<evidence type="ECO:0000256" key="5">
    <source>
        <dbReference type="ARBA" id="ARBA00022691"/>
    </source>
</evidence>